<reference evidence="3 4" key="1">
    <citation type="journal article" date="2019" name="PLoS Negl. Trop. Dis.">
        <title>Whole genome sequencing of Entamoeba nuttalli reveals mammalian host-related molecular signatures and a novel octapeptide-repeat surface protein.</title>
        <authorList>
            <person name="Tanaka M."/>
            <person name="Makiuchi T."/>
            <person name="Komiyama T."/>
            <person name="Shiina T."/>
            <person name="Osaki K."/>
            <person name="Tachibana H."/>
        </authorList>
    </citation>
    <scope>NUCLEOTIDE SEQUENCE [LARGE SCALE GENOMIC DNA]</scope>
    <source>
        <strain evidence="3 4">P19-061405</strain>
    </source>
</reference>
<evidence type="ECO:0000256" key="1">
    <source>
        <dbReference type="SAM" id="MobiDB-lite"/>
    </source>
</evidence>
<gene>
    <name evidence="3" type="ORF">ENUP19_0057G0093</name>
</gene>
<proteinExistence type="predicted"/>
<keyword evidence="2" id="KW-0812">Transmembrane</keyword>
<feature type="region of interest" description="Disordered" evidence="1">
    <location>
        <begin position="92"/>
        <end position="169"/>
    </location>
</feature>
<keyword evidence="2" id="KW-1133">Transmembrane helix</keyword>
<feature type="transmembrane region" description="Helical" evidence="2">
    <location>
        <begin position="30"/>
        <end position="54"/>
    </location>
</feature>
<protein>
    <submittedName>
        <fullName evidence="3">Uncharacterized protein</fullName>
    </submittedName>
</protein>
<feature type="compositionally biased region" description="Polar residues" evidence="1">
    <location>
        <begin position="110"/>
        <end position="136"/>
    </location>
</feature>
<dbReference type="Proteomes" id="UP001628156">
    <property type="component" value="Unassembled WGS sequence"/>
</dbReference>
<name>A0ABQ0DD26_9EUKA</name>
<dbReference type="EMBL" id="BAAFRS010000057">
    <property type="protein sequence ID" value="GAB1220759.1"/>
    <property type="molecule type" value="Genomic_DNA"/>
</dbReference>
<feature type="compositionally biased region" description="Low complexity" evidence="1">
    <location>
        <begin position="150"/>
        <end position="169"/>
    </location>
</feature>
<sequence length="169" mass="19097">MVLVLNFLYEITKLNEENNTKEDDSVSTSVWVVMSCIIVSFFVILLFNIVFFVIKNCFLNEPSIIEDEENKQIKIMELETNQMMAPISPMKIETPSNFSKAITPSRLPSRPTSRISQNSVKQISKSSTPSQLSTPHLHQIYQDTKETQKSSSSSSSPISSISRSETQNN</sequence>
<evidence type="ECO:0000256" key="2">
    <source>
        <dbReference type="SAM" id="Phobius"/>
    </source>
</evidence>
<evidence type="ECO:0000313" key="3">
    <source>
        <dbReference type="EMBL" id="GAB1220759.1"/>
    </source>
</evidence>
<keyword evidence="2" id="KW-0472">Membrane</keyword>
<comment type="caution">
    <text evidence="3">The sequence shown here is derived from an EMBL/GenBank/DDBJ whole genome shotgun (WGS) entry which is preliminary data.</text>
</comment>
<accession>A0ABQ0DD26</accession>
<evidence type="ECO:0000313" key="4">
    <source>
        <dbReference type="Proteomes" id="UP001628156"/>
    </source>
</evidence>
<keyword evidence="4" id="KW-1185">Reference proteome</keyword>
<organism evidence="3 4">
    <name type="scientific">Entamoeba nuttalli</name>
    <dbReference type="NCBI Taxonomy" id="412467"/>
    <lineage>
        <taxon>Eukaryota</taxon>
        <taxon>Amoebozoa</taxon>
        <taxon>Evosea</taxon>
        <taxon>Archamoebae</taxon>
        <taxon>Mastigamoebida</taxon>
        <taxon>Entamoebidae</taxon>
        <taxon>Entamoeba</taxon>
    </lineage>
</organism>